<dbReference type="GO" id="GO:0022857">
    <property type="term" value="F:transmembrane transporter activity"/>
    <property type="evidence" value="ECO:0007669"/>
    <property type="project" value="InterPro"/>
</dbReference>
<dbReference type="Gene3D" id="3.40.190.10">
    <property type="entry name" value="Periplasmic binding protein-like II"/>
    <property type="match status" value="1"/>
</dbReference>
<evidence type="ECO:0000259" key="2">
    <source>
        <dbReference type="Pfam" id="PF04069"/>
    </source>
</evidence>
<dbReference type="GO" id="GO:0043190">
    <property type="term" value="C:ATP-binding cassette (ABC) transporter complex"/>
    <property type="evidence" value="ECO:0007669"/>
    <property type="project" value="InterPro"/>
</dbReference>
<feature type="signal peptide" evidence="1">
    <location>
        <begin position="1"/>
        <end position="20"/>
    </location>
</feature>
<dbReference type="InterPro" id="IPR007210">
    <property type="entry name" value="ABC_Gly_betaine_transp_sub-bd"/>
</dbReference>
<reference evidence="3 4" key="1">
    <citation type="submission" date="2018-03" db="EMBL/GenBank/DDBJ databases">
        <title>Genomic Encyclopedia of Archaeal and Bacterial Type Strains, Phase II (KMG-II): from individual species to whole genera.</title>
        <authorList>
            <person name="Goeker M."/>
        </authorList>
    </citation>
    <scope>NUCLEOTIDE SEQUENCE [LARGE SCALE GENOMIC DNA]</scope>
    <source>
        <strain evidence="3 4">ATCC BAA-1496</strain>
    </source>
</reference>
<organism evidence="3 4">
    <name type="scientific">Knoellia remsis</name>
    <dbReference type="NCBI Taxonomy" id="407159"/>
    <lineage>
        <taxon>Bacteria</taxon>
        <taxon>Bacillati</taxon>
        <taxon>Actinomycetota</taxon>
        <taxon>Actinomycetes</taxon>
        <taxon>Micrococcales</taxon>
        <taxon>Intrasporangiaceae</taxon>
        <taxon>Knoellia</taxon>
    </lineage>
</organism>
<dbReference type="CDD" id="cd13606">
    <property type="entry name" value="PBP2_ProX_like"/>
    <property type="match status" value="1"/>
</dbReference>
<name>A0A2T0U4P2_9MICO</name>
<comment type="caution">
    <text evidence="3">The sequence shown here is derived from an EMBL/GenBank/DDBJ whole genome shotgun (WGS) entry which is preliminary data.</text>
</comment>
<dbReference type="Proteomes" id="UP000237822">
    <property type="component" value="Unassembled WGS sequence"/>
</dbReference>
<protein>
    <submittedName>
        <fullName evidence="3">Osmoprotectant transport system substrate-binding protein</fullName>
    </submittedName>
</protein>
<keyword evidence="1" id="KW-0732">Signal</keyword>
<sequence>MKRMTSVLALSTAAMLGLTACGGGGSDPLSSDSPSGGSSAGSGGSGGAVVVGSADFPESELLAEIYAGALKAKGINASTKPRIGSREIYLKALEDGSIQAIPEYTGALGFFYDKNFKETDPDKVYTAVEGLLPDGFQMLEKSAAEDNDSIVVTKETADSQSLKTIADLKGKAGSMTLGAPPEFQKRPQGIPGLTATYGVTFKSFRPLTGQALVQALKNGQVDAANIFTTDPSIAENGFVSLEDTEKLFGSQNIVPLVAKDRAEELAPALDPVSKALTTEKVAELLKQTVVDKKDAADVAQTFLKENNLG</sequence>
<gene>
    <name evidence="3" type="ORF">BCF74_13136</name>
</gene>
<accession>A0A2T0U4P2</accession>
<proteinExistence type="predicted"/>
<dbReference type="SUPFAM" id="SSF53850">
    <property type="entry name" value="Periplasmic binding protein-like II"/>
    <property type="match status" value="1"/>
</dbReference>
<feature type="domain" description="ABC-type glycine betaine transport system substrate-binding" evidence="2">
    <location>
        <begin position="48"/>
        <end position="305"/>
    </location>
</feature>
<feature type="chain" id="PRO_5039003927" evidence="1">
    <location>
        <begin position="21"/>
        <end position="309"/>
    </location>
</feature>
<dbReference type="Pfam" id="PF04069">
    <property type="entry name" value="OpuAC"/>
    <property type="match status" value="1"/>
</dbReference>
<dbReference type="Gene3D" id="3.40.190.120">
    <property type="entry name" value="Osmoprotection protein (prox), domain 2"/>
    <property type="match status" value="1"/>
</dbReference>
<evidence type="ECO:0000313" key="4">
    <source>
        <dbReference type="Proteomes" id="UP000237822"/>
    </source>
</evidence>
<dbReference type="EMBL" id="PVTI01000031">
    <property type="protein sequence ID" value="PRY52895.1"/>
    <property type="molecule type" value="Genomic_DNA"/>
</dbReference>
<dbReference type="OrthoDB" id="9781705at2"/>
<evidence type="ECO:0000256" key="1">
    <source>
        <dbReference type="SAM" id="SignalP"/>
    </source>
</evidence>
<evidence type="ECO:0000313" key="3">
    <source>
        <dbReference type="EMBL" id="PRY52895.1"/>
    </source>
</evidence>
<dbReference type="AlphaFoldDB" id="A0A2T0U4P2"/>
<keyword evidence="4" id="KW-1185">Reference proteome</keyword>
<dbReference type="PROSITE" id="PS51257">
    <property type="entry name" value="PROKAR_LIPOPROTEIN"/>
    <property type="match status" value="1"/>
</dbReference>